<gene>
    <name evidence="1" type="ORF">BDY19DRAFT_1046281</name>
</gene>
<organism evidence="1 2">
    <name type="scientific">Irpex rosettiformis</name>
    <dbReference type="NCBI Taxonomy" id="378272"/>
    <lineage>
        <taxon>Eukaryota</taxon>
        <taxon>Fungi</taxon>
        <taxon>Dikarya</taxon>
        <taxon>Basidiomycota</taxon>
        <taxon>Agaricomycotina</taxon>
        <taxon>Agaricomycetes</taxon>
        <taxon>Polyporales</taxon>
        <taxon>Irpicaceae</taxon>
        <taxon>Irpex</taxon>
    </lineage>
</organism>
<dbReference type="Proteomes" id="UP001055072">
    <property type="component" value="Unassembled WGS sequence"/>
</dbReference>
<comment type="caution">
    <text evidence="1">The sequence shown here is derived from an EMBL/GenBank/DDBJ whole genome shotgun (WGS) entry which is preliminary data.</text>
</comment>
<sequence length="123" mass="13394">MTRDAHDWAVLYSSPSEHSSTVTSPERETTTVKETPVLAFPSLAGHLATNTPFDTTPNSYTSRLPRMASLAASIPPELFEDILFYVGDVNRLWSSDDPTSAKFLPPVPMKRDPTSLESAGVVA</sequence>
<accession>A0ACB8UDA1</accession>
<proteinExistence type="predicted"/>
<keyword evidence="2" id="KW-1185">Reference proteome</keyword>
<evidence type="ECO:0000313" key="2">
    <source>
        <dbReference type="Proteomes" id="UP001055072"/>
    </source>
</evidence>
<evidence type="ECO:0000313" key="1">
    <source>
        <dbReference type="EMBL" id="KAI0092213.1"/>
    </source>
</evidence>
<protein>
    <submittedName>
        <fullName evidence="1">Uncharacterized protein</fullName>
    </submittedName>
</protein>
<reference evidence="1" key="1">
    <citation type="journal article" date="2021" name="Environ. Microbiol.">
        <title>Gene family expansions and transcriptome signatures uncover fungal adaptations to wood decay.</title>
        <authorList>
            <person name="Hage H."/>
            <person name="Miyauchi S."/>
            <person name="Viragh M."/>
            <person name="Drula E."/>
            <person name="Min B."/>
            <person name="Chaduli D."/>
            <person name="Navarro D."/>
            <person name="Favel A."/>
            <person name="Norest M."/>
            <person name="Lesage-Meessen L."/>
            <person name="Balint B."/>
            <person name="Merenyi Z."/>
            <person name="de Eugenio L."/>
            <person name="Morin E."/>
            <person name="Martinez A.T."/>
            <person name="Baldrian P."/>
            <person name="Stursova M."/>
            <person name="Martinez M.J."/>
            <person name="Novotny C."/>
            <person name="Magnuson J.K."/>
            <person name="Spatafora J.W."/>
            <person name="Maurice S."/>
            <person name="Pangilinan J."/>
            <person name="Andreopoulos W."/>
            <person name="LaButti K."/>
            <person name="Hundley H."/>
            <person name="Na H."/>
            <person name="Kuo A."/>
            <person name="Barry K."/>
            <person name="Lipzen A."/>
            <person name="Henrissat B."/>
            <person name="Riley R."/>
            <person name="Ahrendt S."/>
            <person name="Nagy L.G."/>
            <person name="Grigoriev I.V."/>
            <person name="Martin F."/>
            <person name="Rosso M.N."/>
        </authorList>
    </citation>
    <scope>NUCLEOTIDE SEQUENCE</scope>
    <source>
        <strain evidence="1">CBS 384.51</strain>
    </source>
</reference>
<dbReference type="EMBL" id="MU274904">
    <property type="protein sequence ID" value="KAI0092213.1"/>
    <property type="molecule type" value="Genomic_DNA"/>
</dbReference>
<name>A0ACB8UDA1_9APHY</name>